<comment type="caution">
    <text evidence="5">The sequence shown here is derived from an EMBL/GenBank/DDBJ whole genome shotgun (WGS) entry which is preliminary data.</text>
</comment>
<protein>
    <submittedName>
        <fullName evidence="5">3-ketoacyl-ACP reductase</fullName>
    </submittedName>
</protein>
<dbReference type="PANTHER" id="PTHR24321:SF8">
    <property type="entry name" value="ESTRADIOL 17-BETA-DEHYDROGENASE 8-RELATED"/>
    <property type="match status" value="1"/>
</dbReference>
<organism evidence="5 6">
    <name type="scientific">Mycobacterium intermedium</name>
    <dbReference type="NCBI Taxonomy" id="28445"/>
    <lineage>
        <taxon>Bacteria</taxon>
        <taxon>Bacillati</taxon>
        <taxon>Actinomycetota</taxon>
        <taxon>Actinomycetes</taxon>
        <taxon>Mycobacteriales</taxon>
        <taxon>Mycobacteriaceae</taxon>
        <taxon>Mycobacterium</taxon>
        <taxon>Mycobacterium simiae complex</taxon>
    </lineage>
</organism>
<dbReference type="NCBIfam" id="TIGR03971">
    <property type="entry name" value="SDR_subfam_1"/>
    <property type="match status" value="1"/>
</dbReference>
<keyword evidence="3" id="KW-0520">NAD</keyword>
<evidence type="ECO:0000256" key="1">
    <source>
        <dbReference type="ARBA" id="ARBA00006484"/>
    </source>
</evidence>
<sequence length="279" mass="29216">MVYRTRVSDLTDKVALITGAARGQGRAHAVRLSSEGADVILVDIAGPLPPSVPYDSATPEDLAETANLVAANGRRAVTAIVDTRDHEGLCAAVDRGVAELGRLDVIVANAGICCPAPWDQVTHRAFQDTIDVNLVGTWNTVMAGAKHIIAGERGGSIILIGSAAGVKWEPFMVAYTASKHAITGLTRSFAAELGRYNIRVNSLHPGSVATPMGTGGMIDAMQRAAESNPNLQYGFGKQLLPNVVTMPEDIADAVAWLASDQSKYVTATDISVDVGVSQA</sequence>
<dbReference type="Proteomes" id="UP000192739">
    <property type="component" value="Unassembled WGS sequence"/>
</dbReference>
<comment type="similarity">
    <text evidence="1 4">Belongs to the short-chain dehydrogenases/reductases (SDR) family.</text>
</comment>
<accession>A0A1E3SC23</accession>
<dbReference type="FunFam" id="3.40.50.720:FF:000084">
    <property type="entry name" value="Short-chain dehydrogenase reductase"/>
    <property type="match status" value="1"/>
</dbReference>
<dbReference type="NCBIfam" id="NF009467">
    <property type="entry name" value="PRK12826.1-3"/>
    <property type="match status" value="1"/>
</dbReference>
<evidence type="ECO:0000313" key="5">
    <source>
        <dbReference type="EMBL" id="ORB09487.1"/>
    </source>
</evidence>
<dbReference type="InterPro" id="IPR002347">
    <property type="entry name" value="SDR_fam"/>
</dbReference>
<dbReference type="InterPro" id="IPR023985">
    <property type="entry name" value="SDR_subfam_1"/>
</dbReference>
<dbReference type="PANTHER" id="PTHR24321">
    <property type="entry name" value="DEHYDROGENASES, SHORT CHAIN"/>
    <property type="match status" value="1"/>
</dbReference>
<dbReference type="CDD" id="cd05233">
    <property type="entry name" value="SDR_c"/>
    <property type="match status" value="1"/>
</dbReference>
<dbReference type="RefSeq" id="WP_069420253.1">
    <property type="nucleotide sequence ID" value="NZ_CBCRZH010000010.1"/>
</dbReference>
<dbReference type="InterPro" id="IPR020904">
    <property type="entry name" value="Sc_DH/Rdtase_CS"/>
</dbReference>
<dbReference type="PRINTS" id="PR00080">
    <property type="entry name" value="SDRFAMILY"/>
</dbReference>
<keyword evidence="6" id="KW-1185">Reference proteome</keyword>
<dbReference type="SUPFAM" id="SSF51735">
    <property type="entry name" value="NAD(P)-binding Rossmann-fold domains"/>
    <property type="match status" value="1"/>
</dbReference>
<evidence type="ECO:0000256" key="3">
    <source>
        <dbReference type="ARBA" id="ARBA00023027"/>
    </source>
</evidence>
<gene>
    <name evidence="5" type="ORF">BST27_06140</name>
</gene>
<evidence type="ECO:0000313" key="6">
    <source>
        <dbReference type="Proteomes" id="UP000192739"/>
    </source>
</evidence>
<evidence type="ECO:0000256" key="4">
    <source>
        <dbReference type="RuleBase" id="RU000363"/>
    </source>
</evidence>
<keyword evidence="2" id="KW-0560">Oxidoreductase</keyword>
<proteinExistence type="inferred from homology"/>
<dbReference type="OrthoDB" id="5173603at2"/>
<dbReference type="Gene3D" id="3.40.50.720">
    <property type="entry name" value="NAD(P)-binding Rossmann-like Domain"/>
    <property type="match status" value="1"/>
</dbReference>
<dbReference type="InterPro" id="IPR036291">
    <property type="entry name" value="NAD(P)-bd_dom_sf"/>
</dbReference>
<evidence type="ECO:0000256" key="2">
    <source>
        <dbReference type="ARBA" id="ARBA00023002"/>
    </source>
</evidence>
<dbReference type="AlphaFoldDB" id="A0A1E3SC23"/>
<name>A0A1E3SC23_MYCIE</name>
<dbReference type="PRINTS" id="PR00081">
    <property type="entry name" value="GDHRDH"/>
</dbReference>
<dbReference type="Pfam" id="PF00106">
    <property type="entry name" value="adh_short"/>
    <property type="match status" value="1"/>
</dbReference>
<dbReference type="PROSITE" id="PS00061">
    <property type="entry name" value="ADH_SHORT"/>
    <property type="match status" value="1"/>
</dbReference>
<dbReference type="STRING" id="28445.BHQ20_16625"/>
<reference evidence="5 6" key="1">
    <citation type="submission" date="2017-02" db="EMBL/GenBank/DDBJ databases">
        <title>The new phylogeny of genus Mycobacterium.</title>
        <authorList>
            <person name="Tortoli E."/>
            <person name="Trovato A."/>
            <person name="Cirillo D.M."/>
        </authorList>
    </citation>
    <scope>NUCLEOTIDE SEQUENCE [LARGE SCALE GENOMIC DNA]</scope>
    <source>
        <strain evidence="5 6">DSM 44049</strain>
    </source>
</reference>
<dbReference type="EMBL" id="MVHT01000010">
    <property type="protein sequence ID" value="ORB09487.1"/>
    <property type="molecule type" value="Genomic_DNA"/>
</dbReference>
<dbReference type="GO" id="GO:0016491">
    <property type="term" value="F:oxidoreductase activity"/>
    <property type="evidence" value="ECO:0007669"/>
    <property type="project" value="UniProtKB-KW"/>
</dbReference>